<dbReference type="Proteomes" id="UP000006844">
    <property type="component" value="Chromosome"/>
</dbReference>
<evidence type="ECO:0000313" key="6">
    <source>
        <dbReference type="EMBL" id="ADV83512.1"/>
    </source>
</evidence>
<evidence type="ECO:0000256" key="2">
    <source>
        <dbReference type="ARBA" id="ARBA00023125"/>
    </source>
</evidence>
<dbReference type="eggNOG" id="COG1414">
    <property type="taxonomic scope" value="Bacteria"/>
</dbReference>
<dbReference type="EMBL" id="CP002467">
    <property type="protein sequence ID" value="ADV83512.1"/>
    <property type="molecule type" value="Genomic_DNA"/>
</dbReference>
<dbReference type="PANTHER" id="PTHR30136:SF24">
    <property type="entry name" value="HTH-TYPE TRANSCRIPTIONAL REPRESSOR ALLR"/>
    <property type="match status" value="1"/>
</dbReference>
<dbReference type="SMART" id="SM00346">
    <property type="entry name" value="HTH_ICLR"/>
    <property type="match status" value="1"/>
</dbReference>
<dbReference type="InterPro" id="IPR036390">
    <property type="entry name" value="WH_DNA-bd_sf"/>
</dbReference>
<evidence type="ECO:0000313" key="7">
    <source>
        <dbReference type="Proteomes" id="UP000006844"/>
    </source>
</evidence>
<dbReference type="PANTHER" id="PTHR30136">
    <property type="entry name" value="HELIX-TURN-HELIX TRANSCRIPTIONAL REGULATOR, ICLR FAMILY"/>
    <property type="match status" value="1"/>
</dbReference>
<feature type="domain" description="IclR-ED" evidence="5">
    <location>
        <begin position="70"/>
        <end position="253"/>
    </location>
</feature>
<keyword evidence="1" id="KW-0805">Transcription regulation</keyword>
<dbReference type="Pfam" id="PF09339">
    <property type="entry name" value="HTH_IclR"/>
    <property type="match status" value="1"/>
</dbReference>
<dbReference type="Gene3D" id="1.10.10.10">
    <property type="entry name" value="Winged helix-like DNA-binding domain superfamily/Winged helix DNA-binding domain"/>
    <property type="match status" value="1"/>
</dbReference>
<name>E8V2N7_TERSS</name>
<gene>
    <name evidence="6" type="ordered locus">AciPR4_2738</name>
</gene>
<dbReference type="STRING" id="401053.AciPR4_2738"/>
<dbReference type="Pfam" id="PF01614">
    <property type="entry name" value="IclR_C"/>
    <property type="match status" value="1"/>
</dbReference>
<evidence type="ECO:0000256" key="1">
    <source>
        <dbReference type="ARBA" id="ARBA00023015"/>
    </source>
</evidence>
<dbReference type="PROSITE" id="PS51077">
    <property type="entry name" value="HTH_ICLR"/>
    <property type="match status" value="1"/>
</dbReference>
<dbReference type="AlphaFoldDB" id="E8V2N7"/>
<dbReference type="InterPro" id="IPR050707">
    <property type="entry name" value="HTH_MetabolicPath_Reg"/>
</dbReference>
<keyword evidence="2" id="KW-0238">DNA-binding</keyword>
<dbReference type="InterPro" id="IPR029016">
    <property type="entry name" value="GAF-like_dom_sf"/>
</dbReference>
<dbReference type="KEGG" id="tsa:AciPR4_2738"/>
<organism evidence="6 7">
    <name type="scientific">Terriglobus saanensis (strain ATCC BAA-1853 / DSM 23119 / SP1PR4)</name>
    <dbReference type="NCBI Taxonomy" id="401053"/>
    <lineage>
        <taxon>Bacteria</taxon>
        <taxon>Pseudomonadati</taxon>
        <taxon>Acidobacteriota</taxon>
        <taxon>Terriglobia</taxon>
        <taxon>Terriglobales</taxon>
        <taxon>Acidobacteriaceae</taxon>
        <taxon>Terriglobus</taxon>
    </lineage>
</organism>
<dbReference type="GO" id="GO:0003700">
    <property type="term" value="F:DNA-binding transcription factor activity"/>
    <property type="evidence" value="ECO:0007669"/>
    <property type="project" value="TreeGrafter"/>
</dbReference>
<dbReference type="FunFam" id="1.10.10.10:FF:000056">
    <property type="entry name" value="IclR family transcriptional regulator"/>
    <property type="match status" value="1"/>
</dbReference>
<dbReference type="HOGENOM" id="CLU_062618_5_5_0"/>
<proteinExistence type="predicted"/>
<protein>
    <submittedName>
        <fullName evidence="6">Transcriptional regulator, IclR family</fullName>
    </submittedName>
</protein>
<reference evidence="6 7" key="1">
    <citation type="journal article" date="2012" name="Stand. Genomic Sci.">
        <title>Complete genome sequence of Terriglobus saanensis type strain SP1PR4(T), an Acidobacteria from tundra soil.</title>
        <authorList>
            <person name="Rawat S.R."/>
            <person name="Mannisto M.K."/>
            <person name="Starovoytov V."/>
            <person name="Goodwin L."/>
            <person name="Nolan M."/>
            <person name="Hauser L."/>
            <person name="Land M."/>
            <person name="Davenport K.W."/>
            <person name="Woyke T."/>
            <person name="Haggblom M.M."/>
        </authorList>
    </citation>
    <scope>NUCLEOTIDE SEQUENCE</scope>
    <source>
        <strain evidence="7">ATCC BAA-1853 / DSM 23119 / SP1PR4</strain>
    </source>
</reference>
<dbReference type="SUPFAM" id="SSF55781">
    <property type="entry name" value="GAF domain-like"/>
    <property type="match status" value="1"/>
</dbReference>
<dbReference type="PROSITE" id="PS51078">
    <property type="entry name" value="ICLR_ED"/>
    <property type="match status" value="1"/>
</dbReference>
<sequence>MPAKNHIELVVKTLAVLESLATSERGKALKEIAADVGLGKSTVFRILFTLKEAGYVEQYAANGSYRLTLKTGGLARRHSERLRLTDVARPHLIRLRDDLDESVALAERRAQAVVLIDVLETSHPLRLSFQIGDDCPIHATALGKAVAAFLSPEELASLLKNFALPQYTNRTKTKVLQLKAELARTKVKGYSINDEETVTGALLVGAPLFDRNRIVCGALSVNTPTARCSEKRRQQLIAAVVEAGQHISGDLADVGFLHPVTNSGS</sequence>
<dbReference type="RefSeq" id="WP_013569245.1">
    <property type="nucleotide sequence ID" value="NC_014963.1"/>
</dbReference>
<feature type="domain" description="HTH iclR-type" evidence="4">
    <location>
        <begin position="7"/>
        <end position="69"/>
    </location>
</feature>
<dbReference type="SUPFAM" id="SSF46785">
    <property type="entry name" value="Winged helix' DNA-binding domain"/>
    <property type="match status" value="1"/>
</dbReference>
<dbReference type="InterPro" id="IPR005471">
    <property type="entry name" value="Tscrpt_reg_IclR_N"/>
</dbReference>
<dbReference type="GO" id="GO:0045892">
    <property type="term" value="P:negative regulation of DNA-templated transcription"/>
    <property type="evidence" value="ECO:0007669"/>
    <property type="project" value="TreeGrafter"/>
</dbReference>
<dbReference type="Gene3D" id="3.30.450.40">
    <property type="match status" value="1"/>
</dbReference>
<dbReference type="InterPro" id="IPR036388">
    <property type="entry name" value="WH-like_DNA-bd_sf"/>
</dbReference>
<evidence type="ECO:0000259" key="5">
    <source>
        <dbReference type="PROSITE" id="PS51078"/>
    </source>
</evidence>
<keyword evidence="7" id="KW-1185">Reference proteome</keyword>
<keyword evidence="3" id="KW-0804">Transcription</keyword>
<evidence type="ECO:0000259" key="4">
    <source>
        <dbReference type="PROSITE" id="PS51077"/>
    </source>
</evidence>
<dbReference type="InterPro" id="IPR014757">
    <property type="entry name" value="Tscrpt_reg_IclR_C"/>
</dbReference>
<dbReference type="OrthoDB" id="9778379at2"/>
<accession>E8V2N7</accession>
<evidence type="ECO:0000256" key="3">
    <source>
        <dbReference type="ARBA" id="ARBA00023163"/>
    </source>
</evidence>
<dbReference type="GO" id="GO:0003677">
    <property type="term" value="F:DNA binding"/>
    <property type="evidence" value="ECO:0007669"/>
    <property type="project" value="UniProtKB-KW"/>
</dbReference>